<gene>
    <name evidence="1" type="ORF">KEM10_03780</name>
</gene>
<name>A0ABS5JRE2_9BACT</name>
<evidence type="ECO:0000313" key="2">
    <source>
        <dbReference type="Proteomes" id="UP000708576"/>
    </source>
</evidence>
<keyword evidence="2" id="KW-1185">Reference proteome</keyword>
<sequence length="290" mass="33832">MKSLRAGAKTGFLFILIIWGLHTVKAQYKVEGRIVEVGSDYDDVSVAIECNGSKKELKLTPIGNFETYLEANKTYLFNFSKPGYVSKIIEFSTIIPDEVHFETIQPYYLPVRLFKTFEGVDTVFFNQPVAKIKFDKTLSDFADDRDYSLKVKYRIDKMRQKKKKPEKKTVVRKDKRDYPKQEIVLVKKEEIVKQPSQTIDKKEEKSTIDLPPLKERYPQGRTDEIFELDGRTVERTIFMTGNIRKIYLAVHHDWGGVFYFIDQADLGYRCISFEAYENLLATQSLDKKNK</sequence>
<evidence type="ECO:0000313" key="1">
    <source>
        <dbReference type="EMBL" id="MBS2097385.1"/>
    </source>
</evidence>
<protein>
    <recommendedName>
        <fullName evidence="3">Carboxypeptidase regulatory-like domain-containing protein</fullName>
    </recommendedName>
</protein>
<comment type="caution">
    <text evidence="1">The sequence shown here is derived from an EMBL/GenBank/DDBJ whole genome shotgun (WGS) entry which is preliminary data.</text>
</comment>
<evidence type="ECO:0008006" key="3">
    <source>
        <dbReference type="Google" id="ProtNLM"/>
    </source>
</evidence>
<dbReference type="EMBL" id="JAGUCO010000002">
    <property type="protein sequence ID" value="MBS2097385.1"/>
    <property type="molecule type" value="Genomic_DNA"/>
</dbReference>
<accession>A0ABS5JRE2</accession>
<proteinExistence type="predicted"/>
<dbReference type="Proteomes" id="UP000708576">
    <property type="component" value="Unassembled WGS sequence"/>
</dbReference>
<reference evidence="1 2" key="1">
    <citation type="journal article" date="2015" name="Int. J. Syst. Evol. Microbiol.">
        <title>Carboxylicivirga linearis sp. nov., isolated from a sea cucumber culture pond.</title>
        <authorList>
            <person name="Wang F.Q."/>
            <person name="Zhou Y.X."/>
            <person name="Lin X.Z."/>
            <person name="Chen G.J."/>
            <person name="Du Z.J."/>
        </authorList>
    </citation>
    <scope>NUCLEOTIDE SEQUENCE [LARGE SCALE GENOMIC DNA]</scope>
    <source>
        <strain evidence="1 2">FB218</strain>
    </source>
</reference>
<organism evidence="1 2">
    <name type="scientific">Carboxylicivirga linearis</name>
    <dbReference type="NCBI Taxonomy" id="1628157"/>
    <lineage>
        <taxon>Bacteria</taxon>
        <taxon>Pseudomonadati</taxon>
        <taxon>Bacteroidota</taxon>
        <taxon>Bacteroidia</taxon>
        <taxon>Marinilabiliales</taxon>
        <taxon>Marinilabiliaceae</taxon>
        <taxon>Carboxylicivirga</taxon>
    </lineage>
</organism>
<dbReference type="RefSeq" id="WP_212213717.1">
    <property type="nucleotide sequence ID" value="NZ_JAGUCO010000002.1"/>
</dbReference>